<dbReference type="EMBL" id="BOMB01000047">
    <property type="protein sequence ID" value="GID15712.1"/>
    <property type="molecule type" value="Genomic_DNA"/>
</dbReference>
<dbReference type="Proteomes" id="UP000612808">
    <property type="component" value="Unassembled WGS sequence"/>
</dbReference>
<dbReference type="GO" id="GO:0016020">
    <property type="term" value="C:membrane"/>
    <property type="evidence" value="ECO:0007669"/>
    <property type="project" value="TreeGrafter"/>
</dbReference>
<evidence type="ECO:0000259" key="3">
    <source>
        <dbReference type="Pfam" id="PF00561"/>
    </source>
</evidence>
<comment type="caution">
    <text evidence="4">The sequence shown here is derived from an EMBL/GenBank/DDBJ whole genome shotgun (WGS) entry which is preliminary data.</text>
</comment>
<dbReference type="PRINTS" id="PR00793">
    <property type="entry name" value="PROAMNOPTASE"/>
</dbReference>
<dbReference type="GO" id="GO:0006508">
    <property type="term" value="P:proteolysis"/>
    <property type="evidence" value="ECO:0007669"/>
    <property type="project" value="InterPro"/>
</dbReference>
<dbReference type="PANTHER" id="PTHR43798">
    <property type="entry name" value="MONOACYLGLYCEROL LIPASE"/>
    <property type="match status" value="1"/>
</dbReference>
<organism evidence="4 5">
    <name type="scientific">Actinocatenispora rupis</name>
    <dbReference type="NCBI Taxonomy" id="519421"/>
    <lineage>
        <taxon>Bacteria</taxon>
        <taxon>Bacillati</taxon>
        <taxon>Actinomycetota</taxon>
        <taxon>Actinomycetes</taxon>
        <taxon>Micromonosporales</taxon>
        <taxon>Micromonosporaceae</taxon>
        <taxon>Actinocatenispora</taxon>
    </lineage>
</organism>
<comment type="similarity">
    <text evidence="1">Belongs to the peptidase S33 family.</text>
</comment>
<evidence type="ECO:0000256" key="2">
    <source>
        <dbReference type="ARBA" id="ARBA00022801"/>
    </source>
</evidence>
<dbReference type="SUPFAM" id="SSF53474">
    <property type="entry name" value="alpha/beta-Hydrolases"/>
    <property type="match status" value="1"/>
</dbReference>
<evidence type="ECO:0000256" key="1">
    <source>
        <dbReference type="ARBA" id="ARBA00010088"/>
    </source>
</evidence>
<sequence>MADGVRLRTWTTGVPVGSRPPVVLLHGGPGIADYLAPVAELIDDLCPVHRYDQRGTGGSPWDGTHTIARHVDDLVSLLDAWGHQRVVLVGHSYGTDLASHVLLARPDRVAGLVQVAGPFLEPWRAQYRAAERARRSPDQQARLDALGAQPSRTGAEEVEFLALSWCTDHADRDRAWGWAMAAAAPFTRSTS</sequence>
<dbReference type="Gene3D" id="3.40.50.1820">
    <property type="entry name" value="alpha/beta hydrolase"/>
    <property type="match status" value="1"/>
</dbReference>
<keyword evidence="5" id="KW-1185">Reference proteome</keyword>
<dbReference type="InterPro" id="IPR000073">
    <property type="entry name" value="AB_hydrolase_1"/>
</dbReference>
<proteinExistence type="inferred from homology"/>
<keyword evidence="2" id="KW-0378">Hydrolase</keyword>
<evidence type="ECO:0000313" key="5">
    <source>
        <dbReference type="Proteomes" id="UP000612808"/>
    </source>
</evidence>
<dbReference type="InterPro" id="IPR002410">
    <property type="entry name" value="Peptidase_S33"/>
</dbReference>
<dbReference type="Pfam" id="PF00561">
    <property type="entry name" value="Abhydrolase_1"/>
    <property type="match status" value="1"/>
</dbReference>
<feature type="domain" description="AB hydrolase-1" evidence="3">
    <location>
        <begin position="20"/>
        <end position="142"/>
    </location>
</feature>
<gene>
    <name evidence="4" type="ORF">Aru02nite_66010</name>
</gene>
<evidence type="ECO:0000313" key="4">
    <source>
        <dbReference type="EMBL" id="GID15712.1"/>
    </source>
</evidence>
<dbReference type="InterPro" id="IPR029058">
    <property type="entry name" value="AB_hydrolase_fold"/>
</dbReference>
<protein>
    <recommendedName>
        <fullName evidence="3">AB hydrolase-1 domain-containing protein</fullName>
    </recommendedName>
</protein>
<dbReference type="PANTHER" id="PTHR43798:SF33">
    <property type="entry name" value="HYDROLASE, PUTATIVE (AFU_ORTHOLOGUE AFUA_2G14860)-RELATED"/>
    <property type="match status" value="1"/>
</dbReference>
<reference evidence="4" key="1">
    <citation type="submission" date="2021-01" db="EMBL/GenBank/DDBJ databases">
        <title>Whole genome shotgun sequence of Actinocatenispora rupis NBRC 107355.</title>
        <authorList>
            <person name="Komaki H."/>
            <person name="Tamura T."/>
        </authorList>
    </citation>
    <scope>NUCLEOTIDE SEQUENCE</scope>
    <source>
        <strain evidence="4">NBRC 107355</strain>
    </source>
</reference>
<dbReference type="AlphaFoldDB" id="A0A8J3NFV1"/>
<dbReference type="GO" id="GO:0004177">
    <property type="term" value="F:aminopeptidase activity"/>
    <property type="evidence" value="ECO:0007669"/>
    <property type="project" value="UniProtKB-EC"/>
</dbReference>
<name>A0A8J3NFV1_9ACTN</name>
<dbReference type="InterPro" id="IPR050266">
    <property type="entry name" value="AB_hydrolase_sf"/>
</dbReference>
<accession>A0A8J3NFV1</accession>